<sequence length="49" mass="5875">MRTEPVRRSSERDSLKGKTVILHFWDYKDSPLSEPYGQTGYLEFLNNRR</sequence>
<protein>
    <submittedName>
        <fullName evidence="1">Uncharacterized protein</fullName>
    </submittedName>
</protein>
<keyword evidence="2" id="KW-1185">Reference proteome</keyword>
<organism evidence="1 2">
    <name type="scientific">Planctomyces bekefii</name>
    <dbReference type="NCBI Taxonomy" id="1653850"/>
    <lineage>
        <taxon>Bacteria</taxon>
        <taxon>Pseudomonadati</taxon>
        <taxon>Planctomycetota</taxon>
        <taxon>Planctomycetia</taxon>
        <taxon>Planctomycetales</taxon>
        <taxon>Planctomycetaceae</taxon>
        <taxon>Planctomyces</taxon>
    </lineage>
</organism>
<proteinExistence type="predicted"/>
<dbReference type="Proteomes" id="UP000321083">
    <property type="component" value="Unassembled WGS sequence"/>
</dbReference>
<dbReference type="AlphaFoldDB" id="A0A5C6M6I3"/>
<feature type="non-terminal residue" evidence="1">
    <location>
        <position position="49"/>
    </location>
</feature>
<evidence type="ECO:0000313" key="2">
    <source>
        <dbReference type="Proteomes" id="UP000321083"/>
    </source>
</evidence>
<name>A0A5C6M6I3_9PLAN</name>
<dbReference type="EMBL" id="SRHE01000181">
    <property type="protein sequence ID" value="TWW09775.1"/>
    <property type="molecule type" value="Genomic_DNA"/>
</dbReference>
<accession>A0A5C6M6I3</accession>
<reference evidence="1 2" key="1">
    <citation type="submission" date="2019-08" db="EMBL/GenBank/DDBJ databases">
        <title>100 year-old enigma solved: identification of Planctomyces bekefii, the type genus and species of the phylum Planctomycetes.</title>
        <authorList>
            <person name="Svetlana D.N."/>
            <person name="Overmann J."/>
        </authorList>
    </citation>
    <scope>NUCLEOTIDE SEQUENCE [LARGE SCALE GENOMIC DNA]</scope>
    <source>
        <strain evidence="1">Phe10_nw2017</strain>
    </source>
</reference>
<evidence type="ECO:0000313" key="1">
    <source>
        <dbReference type="EMBL" id="TWW09775.1"/>
    </source>
</evidence>
<gene>
    <name evidence="1" type="ORF">E3A20_10930</name>
</gene>
<comment type="caution">
    <text evidence="1">The sequence shown here is derived from an EMBL/GenBank/DDBJ whole genome shotgun (WGS) entry which is preliminary data.</text>
</comment>
<reference evidence="1 2" key="2">
    <citation type="submission" date="2019-08" db="EMBL/GenBank/DDBJ databases">
        <authorList>
            <person name="Henke P."/>
        </authorList>
    </citation>
    <scope>NUCLEOTIDE SEQUENCE [LARGE SCALE GENOMIC DNA]</scope>
    <source>
        <strain evidence="1">Phe10_nw2017</strain>
    </source>
</reference>